<gene>
    <name evidence="1" type="ORF">V1478_011980</name>
</gene>
<proteinExistence type="predicted"/>
<dbReference type="Proteomes" id="UP001607302">
    <property type="component" value="Unassembled WGS sequence"/>
</dbReference>
<reference evidence="1 2" key="1">
    <citation type="journal article" date="2024" name="Ann. Entomol. Soc. Am.">
        <title>Genomic analyses of the southern and eastern yellowjacket wasps (Hymenoptera: Vespidae) reveal evolutionary signatures of social life.</title>
        <authorList>
            <person name="Catto M.A."/>
            <person name="Caine P.B."/>
            <person name="Orr S.E."/>
            <person name="Hunt B.G."/>
            <person name="Goodisman M.A.D."/>
        </authorList>
    </citation>
    <scope>NUCLEOTIDE SEQUENCE [LARGE SCALE GENOMIC DNA]</scope>
    <source>
        <strain evidence="1">233</strain>
        <tissue evidence="1">Head and thorax</tissue>
    </source>
</reference>
<evidence type="ECO:0000313" key="2">
    <source>
        <dbReference type="Proteomes" id="UP001607302"/>
    </source>
</evidence>
<protein>
    <submittedName>
        <fullName evidence="1">Uncharacterized protein</fullName>
    </submittedName>
</protein>
<comment type="caution">
    <text evidence="1">The sequence shown here is derived from an EMBL/GenBank/DDBJ whole genome shotgun (WGS) entry which is preliminary data.</text>
</comment>
<name>A0ABD2ABX0_VESSQ</name>
<evidence type="ECO:0000313" key="1">
    <source>
        <dbReference type="EMBL" id="KAL2718104.1"/>
    </source>
</evidence>
<dbReference type="AlphaFoldDB" id="A0ABD2ABX0"/>
<sequence length="88" mass="10341">MQTYAVYVLMQVISKVLLYNQCIDRGPLLCRWKLLTGHKHRANIYTMFHVKLLINGTNKIQIKRLIFWGQCVGYRVLIGALEVFRVKC</sequence>
<organism evidence="1 2">
    <name type="scientific">Vespula squamosa</name>
    <name type="common">Southern yellow jacket</name>
    <name type="synonym">Wasp</name>
    <dbReference type="NCBI Taxonomy" id="30214"/>
    <lineage>
        <taxon>Eukaryota</taxon>
        <taxon>Metazoa</taxon>
        <taxon>Ecdysozoa</taxon>
        <taxon>Arthropoda</taxon>
        <taxon>Hexapoda</taxon>
        <taxon>Insecta</taxon>
        <taxon>Pterygota</taxon>
        <taxon>Neoptera</taxon>
        <taxon>Endopterygota</taxon>
        <taxon>Hymenoptera</taxon>
        <taxon>Apocrita</taxon>
        <taxon>Aculeata</taxon>
        <taxon>Vespoidea</taxon>
        <taxon>Vespidae</taxon>
        <taxon>Vespinae</taxon>
        <taxon>Vespula</taxon>
    </lineage>
</organism>
<accession>A0ABD2ABX0</accession>
<keyword evidence="2" id="KW-1185">Reference proteome</keyword>
<dbReference type="EMBL" id="JAUDFV010000152">
    <property type="protein sequence ID" value="KAL2718104.1"/>
    <property type="molecule type" value="Genomic_DNA"/>
</dbReference>